<evidence type="ECO:0000313" key="2">
    <source>
        <dbReference type="Proteomes" id="UP000238093"/>
    </source>
</evidence>
<dbReference type="AlphaFoldDB" id="A0A2K4WLN1"/>
<reference evidence="1 2" key="1">
    <citation type="submission" date="2017-11" db="EMBL/GenBank/DDBJ databases">
        <authorList>
            <person name="Han C.G."/>
        </authorList>
    </citation>
    <scope>NUCLEOTIDE SEQUENCE [LARGE SCALE GENOMIC DNA]</scope>
    <source>
        <strain evidence="1">CFBP6411</strain>
    </source>
</reference>
<organism evidence="1 2">
    <name type="scientific">Pseudomonas syringae group genomosp. 3</name>
    <dbReference type="NCBI Taxonomy" id="251701"/>
    <lineage>
        <taxon>Bacteria</taxon>
        <taxon>Pseudomonadati</taxon>
        <taxon>Pseudomonadota</taxon>
        <taxon>Gammaproteobacteria</taxon>
        <taxon>Pseudomonadales</taxon>
        <taxon>Pseudomonadaceae</taxon>
        <taxon>Pseudomonas</taxon>
    </lineage>
</organism>
<name>A0A2K4WLN1_9PSED</name>
<accession>A0A2K4WLN1</accession>
<protein>
    <submittedName>
        <fullName evidence="1">Uncharacterized protein</fullName>
    </submittedName>
</protein>
<sequence>MSELLTNLFNVIRHCFQKSPERFLIARWDSAVLLNNLSLFSCEALDLLNPREYVNRIDAKGGNSCEISCVGVSSAPLVASLRITIHATRLG</sequence>
<evidence type="ECO:0000313" key="1">
    <source>
        <dbReference type="EMBL" id="SOS36813.1"/>
    </source>
</evidence>
<gene>
    <name evidence="1" type="ORF">CFBP6411_05456</name>
</gene>
<dbReference type="Proteomes" id="UP000238093">
    <property type="component" value="Chromosome I"/>
</dbReference>
<dbReference type="EMBL" id="LT963408">
    <property type="protein sequence ID" value="SOS36813.1"/>
    <property type="molecule type" value="Genomic_DNA"/>
</dbReference>
<proteinExistence type="predicted"/>